<keyword evidence="2" id="KW-0436">Ligase</keyword>
<dbReference type="OrthoDB" id="9807064at2"/>
<dbReference type="AlphaFoldDB" id="J1H661"/>
<proteinExistence type="predicted"/>
<dbReference type="PATRIC" id="fig|1125718.3.peg.2042"/>
<reference evidence="2 3" key="1">
    <citation type="submission" date="2012-05" db="EMBL/GenBank/DDBJ databases">
        <authorList>
            <person name="Harkins D.M."/>
            <person name="Madupu R."/>
            <person name="Durkin A.S."/>
            <person name="Torralba M."/>
            <person name="Methe B."/>
            <person name="Sutton G.G."/>
            <person name="Nelson K.E."/>
        </authorList>
    </citation>
    <scope>NUCLEOTIDE SEQUENCE [LARGE SCALE GENOMIC DNA]</scope>
    <source>
        <strain evidence="2 3">F0489</strain>
    </source>
</reference>
<dbReference type="Proteomes" id="UP000002941">
    <property type="component" value="Unassembled WGS sequence"/>
</dbReference>
<dbReference type="InterPro" id="IPR045864">
    <property type="entry name" value="aa-tRNA-synth_II/BPL/LPL"/>
</dbReference>
<dbReference type="PANTHER" id="PTHR12835">
    <property type="entry name" value="BIOTIN PROTEIN LIGASE"/>
    <property type="match status" value="1"/>
</dbReference>
<dbReference type="SUPFAM" id="SSF55681">
    <property type="entry name" value="Class II aaRS and biotin synthetases"/>
    <property type="match status" value="1"/>
</dbReference>
<dbReference type="EMBL" id="AKFT01000163">
    <property type="protein sequence ID" value="EJF41060.1"/>
    <property type="molecule type" value="Genomic_DNA"/>
</dbReference>
<dbReference type="Pfam" id="PF03099">
    <property type="entry name" value="BPL_LplA_LipB"/>
    <property type="match status" value="1"/>
</dbReference>
<gene>
    <name evidence="2" type="ORF">HMPREF1318_0593</name>
</gene>
<evidence type="ECO:0000313" key="3">
    <source>
        <dbReference type="Proteomes" id="UP000002941"/>
    </source>
</evidence>
<feature type="domain" description="BPL/LPL catalytic" evidence="1">
    <location>
        <begin position="39"/>
        <end position="154"/>
    </location>
</feature>
<evidence type="ECO:0000259" key="1">
    <source>
        <dbReference type="Pfam" id="PF03099"/>
    </source>
</evidence>
<comment type="caution">
    <text evidence="2">The sequence shown here is derived from an EMBL/GenBank/DDBJ whole genome shotgun (WGS) entry which is preliminary data.</text>
</comment>
<organism evidence="2 3">
    <name type="scientific">Actinomyces massiliensis F0489</name>
    <dbReference type="NCBI Taxonomy" id="1125718"/>
    <lineage>
        <taxon>Bacteria</taxon>
        <taxon>Bacillati</taxon>
        <taxon>Actinomycetota</taxon>
        <taxon>Actinomycetes</taxon>
        <taxon>Actinomycetales</taxon>
        <taxon>Actinomycetaceae</taxon>
        <taxon>Actinomyces</taxon>
    </lineage>
</organism>
<dbReference type="InterPro" id="IPR004143">
    <property type="entry name" value="BPL_LPL_catalytic"/>
</dbReference>
<sequence length="322" mass="32975">MSSSFFSRLLTVRVTGSTNDDLRAALSGPDGRVNPAAVDTWPHLSALCAQTQTAGRGRAEHTWVTPPHGALTVSVVLRPVVPAARLDWLPLLAGLAVQRTLEPRLEGTGWRARTKWPNDVVVLPTDAPADASAVDAPGWGLSRKVAGILCELIPASERIENSGAAGPAGRRGGLERARAEASAVIVGIGVNLAQGAAELPVPWAASLAGLGVDSELTVARGVLEDLGRHLAELVASWEDRDGDPDGGDGELGRCLRGACSTLGQDVVVTTPTGLVRGRAIDVRPGLVLRDVVGGPAGEGGVGELVISAGDVASARLGTPTGT</sequence>
<dbReference type="Gene3D" id="3.30.930.10">
    <property type="entry name" value="Bira Bifunctional Protein, Domain 2"/>
    <property type="match status" value="1"/>
</dbReference>
<name>J1H661_9ACTO</name>
<dbReference type="EC" id="6.3.-.-" evidence="2"/>
<dbReference type="PANTHER" id="PTHR12835:SF5">
    <property type="entry name" value="BIOTIN--PROTEIN LIGASE"/>
    <property type="match status" value="1"/>
</dbReference>
<dbReference type="GO" id="GO:0005737">
    <property type="term" value="C:cytoplasm"/>
    <property type="evidence" value="ECO:0007669"/>
    <property type="project" value="TreeGrafter"/>
</dbReference>
<dbReference type="RefSeq" id="WP_008732399.1">
    <property type="nucleotide sequence ID" value="NZ_AKFT01000163.1"/>
</dbReference>
<protein>
    <submittedName>
        <fullName evidence="2">Biotin/lipoate A/B protein ligase family protein</fullName>
        <ecNumber evidence="2">6.3.-.-</ecNumber>
    </submittedName>
</protein>
<dbReference type="GO" id="GO:0004077">
    <property type="term" value="F:biotin--[biotin carboxyl-carrier protein] ligase activity"/>
    <property type="evidence" value="ECO:0007669"/>
    <property type="project" value="TreeGrafter"/>
</dbReference>
<dbReference type="eggNOG" id="COG0340">
    <property type="taxonomic scope" value="Bacteria"/>
</dbReference>
<accession>J1H661</accession>
<keyword evidence="3" id="KW-1185">Reference proteome</keyword>
<evidence type="ECO:0000313" key="2">
    <source>
        <dbReference type="EMBL" id="EJF41060.1"/>
    </source>
</evidence>